<dbReference type="AlphaFoldDB" id="A0A9P7T370"/>
<organism evidence="2 3">
    <name type="scientific">Claviceps pusilla</name>
    <dbReference type="NCBI Taxonomy" id="123648"/>
    <lineage>
        <taxon>Eukaryota</taxon>
        <taxon>Fungi</taxon>
        <taxon>Dikarya</taxon>
        <taxon>Ascomycota</taxon>
        <taxon>Pezizomycotina</taxon>
        <taxon>Sordariomycetes</taxon>
        <taxon>Hypocreomycetidae</taxon>
        <taxon>Hypocreales</taxon>
        <taxon>Clavicipitaceae</taxon>
        <taxon>Claviceps</taxon>
    </lineage>
</organism>
<dbReference type="Proteomes" id="UP000748025">
    <property type="component" value="Unassembled WGS sequence"/>
</dbReference>
<keyword evidence="3" id="KW-1185">Reference proteome</keyword>
<proteinExistence type="predicted"/>
<evidence type="ECO:0000313" key="3">
    <source>
        <dbReference type="Proteomes" id="UP000748025"/>
    </source>
</evidence>
<dbReference type="EMBL" id="SRPW01000234">
    <property type="protein sequence ID" value="KAG6016624.1"/>
    <property type="molecule type" value="Genomic_DNA"/>
</dbReference>
<evidence type="ECO:0000313" key="2">
    <source>
        <dbReference type="EMBL" id="KAG6016624.1"/>
    </source>
</evidence>
<name>A0A9P7T370_9HYPO</name>
<feature type="region of interest" description="Disordered" evidence="1">
    <location>
        <begin position="1"/>
        <end position="30"/>
    </location>
</feature>
<evidence type="ECO:0000256" key="1">
    <source>
        <dbReference type="SAM" id="MobiDB-lite"/>
    </source>
</evidence>
<gene>
    <name evidence="2" type="ORF">E4U43_003448</name>
</gene>
<accession>A0A9P7T370</accession>
<reference evidence="2" key="1">
    <citation type="journal article" date="2020" name="bioRxiv">
        <title>Whole genome comparisons of ergot fungi reveals the divergence and evolution of species within the genus Claviceps are the result of varying mechanisms driving genome evolution and host range expansion.</title>
        <authorList>
            <person name="Wyka S.A."/>
            <person name="Mondo S.J."/>
            <person name="Liu M."/>
            <person name="Dettman J."/>
            <person name="Nalam V."/>
            <person name="Broders K.D."/>
        </authorList>
    </citation>
    <scope>NUCLEOTIDE SEQUENCE</scope>
    <source>
        <strain evidence="2">CCC 602</strain>
    </source>
</reference>
<protein>
    <submittedName>
        <fullName evidence="2">Uncharacterized protein</fullName>
    </submittedName>
</protein>
<sequence>MAGRQDDWSASARKRIQTLPNAPKPNADPTQTRLASQLATLMRAALSGNRVCSKFYSGNT</sequence>
<comment type="caution">
    <text evidence="2">The sequence shown here is derived from an EMBL/GenBank/DDBJ whole genome shotgun (WGS) entry which is preliminary data.</text>
</comment>